<proteinExistence type="predicted"/>
<dbReference type="InterPro" id="IPR029071">
    <property type="entry name" value="Ubiquitin-like_domsf"/>
</dbReference>
<evidence type="ECO:0000256" key="2">
    <source>
        <dbReference type="ARBA" id="ARBA00022490"/>
    </source>
</evidence>
<dbReference type="InterPro" id="IPR015496">
    <property type="entry name" value="Ubiquilin"/>
</dbReference>
<dbReference type="Gene3D" id="3.10.20.90">
    <property type="entry name" value="Phosphatidylinositol 3-kinase Catalytic Subunit, Chain A, domain 1"/>
    <property type="match status" value="1"/>
</dbReference>
<dbReference type="PANTHER" id="PTHR10677:SF16">
    <property type="entry name" value="UBIQUILIN-1"/>
    <property type="match status" value="1"/>
</dbReference>
<feature type="region of interest" description="Disordered" evidence="3">
    <location>
        <begin position="278"/>
        <end position="297"/>
    </location>
</feature>
<name>A0ABM1KN65_GEKJA</name>
<accession>A0ABM1KN65</accession>
<protein>
    <submittedName>
        <fullName evidence="6">Ubiquilin-1-like</fullName>
    </submittedName>
</protein>
<dbReference type="PANTHER" id="PTHR10677">
    <property type="entry name" value="UBIQUILIN"/>
    <property type="match status" value="1"/>
</dbReference>
<gene>
    <name evidence="6" type="primary">LOC107117526</name>
</gene>
<dbReference type="Pfam" id="PF23195">
    <property type="entry name" value="UBQLN1"/>
    <property type="match status" value="1"/>
</dbReference>
<dbReference type="SMART" id="SM00213">
    <property type="entry name" value="UBQ"/>
    <property type="match status" value="1"/>
</dbReference>
<dbReference type="GeneID" id="107117526"/>
<evidence type="ECO:0000259" key="4">
    <source>
        <dbReference type="PROSITE" id="PS50053"/>
    </source>
</evidence>
<evidence type="ECO:0000313" key="5">
    <source>
        <dbReference type="Proteomes" id="UP000694871"/>
    </source>
</evidence>
<keyword evidence="5" id="KW-1185">Reference proteome</keyword>
<evidence type="ECO:0000256" key="3">
    <source>
        <dbReference type="SAM" id="MobiDB-lite"/>
    </source>
</evidence>
<organism evidence="5 6">
    <name type="scientific">Gekko japonicus</name>
    <name type="common">Schlegel's Japanese gecko</name>
    <dbReference type="NCBI Taxonomy" id="146911"/>
    <lineage>
        <taxon>Eukaryota</taxon>
        <taxon>Metazoa</taxon>
        <taxon>Chordata</taxon>
        <taxon>Craniata</taxon>
        <taxon>Vertebrata</taxon>
        <taxon>Euteleostomi</taxon>
        <taxon>Lepidosauria</taxon>
        <taxon>Squamata</taxon>
        <taxon>Bifurcata</taxon>
        <taxon>Gekkota</taxon>
        <taxon>Gekkonidae</taxon>
        <taxon>Gekkoninae</taxon>
        <taxon>Gekko</taxon>
    </lineage>
</organism>
<reference evidence="6" key="1">
    <citation type="submission" date="2025-08" db="UniProtKB">
        <authorList>
            <consortium name="RefSeq"/>
        </authorList>
    </citation>
    <scope>IDENTIFICATION</scope>
</reference>
<dbReference type="Proteomes" id="UP000694871">
    <property type="component" value="Unplaced"/>
</dbReference>
<dbReference type="SUPFAM" id="SSF54236">
    <property type="entry name" value="Ubiquitin-like"/>
    <property type="match status" value="1"/>
</dbReference>
<dbReference type="RefSeq" id="XP_015275152.1">
    <property type="nucleotide sequence ID" value="XM_015419666.1"/>
</dbReference>
<evidence type="ECO:0000256" key="1">
    <source>
        <dbReference type="ARBA" id="ARBA00004496"/>
    </source>
</evidence>
<sequence>MEILGPGPEGSVACPVIASSPSFICVTAKSPKANGQFVLPETYTIQQFKEEIAKRFSCEAGQLVLVFFGRILKDQATLRQCGIDDGMTVHLVIRPQPGEQEEPPPPLPPYVPRLPACAPVPSHTALGPAPFSLGTQGPWGPPDASLSGPEWPPVPTSEMVVQKVRQVILANPEIQQLAQQVPSIGHILNNADIMRVILDKMREIMDLARNPEMVQDLKGPDQALVSLQSTIPGGDNPLRRLNGEMQEPGPNPAQDGFVLGPYATLGRGPCPFPEQGTLQGQEGMPPPPLASACTTSLGSDEGGLSGGWVAAPLGHSPSTPHLAYRSGAEPFSPNPDPAEIPMMIVNLCNAYTKRMMFSLMQNALLASQNARAGQQEQIKDQVTSLSQQMQSPEMTAAMSMRLPTT</sequence>
<keyword evidence="2" id="KW-0963">Cytoplasm</keyword>
<comment type="subcellular location">
    <subcellularLocation>
        <location evidence="1">Cytoplasm</location>
    </subcellularLocation>
</comment>
<evidence type="ECO:0000313" key="6">
    <source>
        <dbReference type="RefSeq" id="XP_015275152.1"/>
    </source>
</evidence>
<dbReference type="PROSITE" id="PS50053">
    <property type="entry name" value="UBIQUITIN_2"/>
    <property type="match status" value="1"/>
</dbReference>
<feature type="domain" description="Ubiquitin-like" evidence="4">
    <location>
        <begin position="24"/>
        <end position="98"/>
    </location>
</feature>
<dbReference type="Pfam" id="PF00240">
    <property type="entry name" value="ubiquitin"/>
    <property type="match status" value="1"/>
</dbReference>
<dbReference type="InterPro" id="IPR000626">
    <property type="entry name" value="Ubiquitin-like_dom"/>
</dbReference>